<dbReference type="Pfam" id="PF04519">
    <property type="entry name" value="Bactofilin"/>
    <property type="match status" value="1"/>
</dbReference>
<dbReference type="AlphaFoldDB" id="A0A6B2QTR0"/>
<comment type="caution">
    <text evidence="2">The sequence shown here is derived from an EMBL/GenBank/DDBJ whole genome shotgun (WGS) entry which is preliminary data.</text>
</comment>
<evidence type="ECO:0000313" key="2">
    <source>
        <dbReference type="EMBL" id="NDY82106.1"/>
    </source>
</evidence>
<gene>
    <name evidence="2" type="ORF">G3I67_02570</name>
</gene>
<dbReference type="PANTHER" id="PTHR35024">
    <property type="entry name" value="HYPOTHETICAL CYTOSOLIC PROTEIN"/>
    <property type="match status" value="1"/>
</dbReference>
<organism evidence="2">
    <name type="scientific">Sheuella amnicola</name>
    <dbReference type="NCBI Taxonomy" id="2707330"/>
    <lineage>
        <taxon>Bacteria</taxon>
        <taxon>Pseudomonadati</taxon>
        <taxon>Pseudomonadota</taxon>
        <taxon>Betaproteobacteria</taxon>
        <taxon>Burkholderiales</taxon>
        <taxon>Alcaligenaceae</taxon>
        <taxon>Sheuella</taxon>
    </lineage>
</organism>
<dbReference type="EMBL" id="JAAGRN010000001">
    <property type="protein sequence ID" value="NDY82106.1"/>
    <property type="molecule type" value="Genomic_DNA"/>
</dbReference>
<dbReference type="RefSeq" id="WP_163651378.1">
    <property type="nucleotide sequence ID" value="NZ_JAAGRN010000001.1"/>
</dbReference>
<reference evidence="2" key="1">
    <citation type="submission" date="2020-02" db="EMBL/GenBank/DDBJ databases">
        <authorList>
            <person name="Chen W.-M."/>
        </authorList>
    </citation>
    <scope>NUCLEOTIDE SEQUENCE</scope>
    <source>
        <strain evidence="2">NBD-18</strain>
    </source>
</reference>
<name>A0A6B2QTR0_9BURK</name>
<accession>A0A6B2QTR0</accession>
<dbReference type="InterPro" id="IPR007607">
    <property type="entry name" value="BacA/B"/>
</dbReference>
<proteinExistence type="inferred from homology"/>
<comment type="similarity">
    <text evidence="1">Belongs to the bactofilin family.</text>
</comment>
<dbReference type="PANTHER" id="PTHR35024:SF4">
    <property type="entry name" value="POLYMER-FORMING CYTOSKELETAL PROTEIN"/>
    <property type="match status" value="1"/>
</dbReference>
<evidence type="ECO:0000256" key="1">
    <source>
        <dbReference type="ARBA" id="ARBA00044755"/>
    </source>
</evidence>
<protein>
    <submittedName>
        <fullName evidence="2">Polymer-forming cytoskeletal protein</fullName>
    </submittedName>
</protein>
<sequence length="112" mass="11693">MATQDAHKNNLIVGEGVLITGKVEAAGEMLVHGTIEGEVRADTIRVGTNGRIEGALTANHVEVHGFIGDTVQANERLTVRSSATVVGSIQYKSIEIESGAKVSATLQQIAQG</sequence>